<feature type="compositionally biased region" description="Low complexity" evidence="1">
    <location>
        <begin position="81"/>
        <end position="93"/>
    </location>
</feature>
<dbReference type="EMBL" id="JAIWYP010000003">
    <property type="protein sequence ID" value="KAH3851498.1"/>
    <property type="molecule type" value="Genomic_DNA"/>
</dbReference>
<organism evidence="2 3">
    <name type="scientific">Dreissena polymorpha</name>
    <name type="common">Zebra mussel</name>
    <name type="synonym">Mytilus polymorpha</name>
    <dbReference type="NCBI Taxonomy" id="45954"/>
    <lineage>
        <taxon>Eukaryota</taxon>
        <taxon>Metazoa</taxon>
        <taxon>Spiralia</taxon>
        <taxon>Lophotrochozoa</taxon>
        <taxon>Mollusca</taxon>
        <taxon>Bivalvia</taxon>
        <taxon>Autobranchia</taxon>
        <taxon>Heteroconchia</taxon>
        <taxon>Euheterodonta</taxon>
        <taxon>Imparidentia</taxon>
        <taxon>Neoheterodontei</taxon>
        <taxon>Myida</taxon>
        <taxon>Dreissenoidea</taxon>
        <taxon>Dreissenidae</taxon>
        <taxon>Dreissena</taxon>
    </lineage>
</organism>
<feature type="compositionally biased region" description="Polar residues" evidence="1">
    <location>
        <begin position="96"/>
        <end position="106"/>
    </location>
</feature>
<protein>
    <submittedName>
        <fullName evidence="2">Uncharacterized protein</fullName>
    </submittedName>
</protein>
<proteinExistence type="predicted"/>
<dbReference type="Proteomes" id="UP000828390">
    <property type="component" value="Unassembled WGS sequence"/>
</dbReference>
<accession>A0A9D4L498</accession>
<reference evidence="2" key="1">
    <citation type="journal article" date="2019" name="bioRxiv">
        <title>The Genome of the Zebra Mussel, Dreissena polymorpha: A Resource for Invasive Species Research.</title>
        <authorList>
            <person name="McCartney M.A."/>
            <person name="Auch B."/>
            <person name="Kono T."/>
            <person name="Mallez S."/>
            <person name="Zhang Y."/>
            <person name="Obille A."/>
            <person name="Becker A."/>
            <person name="Abrahante J.E."/>
            <person name="Garbe J."/>
            <person name="Badalamenti J.P."/>
            <person name="Herman A."/>
            <person name="Mangelson H."/>
            <person name="Liachko I."/>
            <person name="Sullivan S."/>
            <person name="Sone E.D."/>
            <person name="Koren S."/>
            <person name="Silverstein K.A.T."/>
            <person name="Beckman K.B."/>
            <person name="Gohl D.M."/>
        </authorList>
    </citation>
    <scope>NUCLEOTIDE SEQUENCE</scope>
    <source>
        <strain evidence="2">Duluth1</strain>
        <tissue evidence="2">Whole animal</tissue>
    </source>
</reference>
<keyword evidence="3" id="KW-1185">Reference proteome</keyword>
<comment type="caution">
    <text evidence="2">The sequence shown here is derived from an EMBL/GenBank/DDBJ whole genome shotgun (WGS) entry which is preliminary data.</text>
</comment>
<feature type="region of interest" description="Disordered" evidence="1">
    <location>
        <begin position="81"/>
        <end position="138"/>
    </location>
</feature>
<evidence type="ECO:0000256" key="1">
    <source>
        <dbReference type="SAM" id="MobiDB-lite"/>
    </source>
</evidence>
<evidence type="ECO:0000313" key="2">
    <source>
        <dbReference type="EMBL" id="KAH3851498.1"/>
    </source>
</evidence>
<evidence type="ECO:0000313" key="3">
    <source>
        <dbReference type="Proteomes" id="UP000828390"/>
    </source>
</evidence>
<name>A0A9D4L498_DREPO</name>
<feature type="compositionally biased region" description="Polar residues" evidence="1">
    <location>
        <begin position="119"/>
        <end position="138"/>
    </location>
</feature>
<gene>
    <name evidence="2" type="ORF">DPMN_093980</name>
</gene>
<sequence>MSEQRAATGKNKAGERNYYQCGICQRCVIDRAQHLNQEHRITDKRSYAYFHNMHAFTKMQKRKHPATATAYASGSASISASASTTVSGSSPAGCSVSESASHQLQVQPPHCRHPVQTRRAVTSKNANRSCRSPGNTAA</sequence>
<reference evidence="2" key="2">
    <citation type="submission" date="2020-11" db="EMBL/GenBank/DDBJ databases">
        <authorList>
            <person name="McCartney M.A."/>
            <person name="Auch B."/>
            <person name="Kono T."/>
            <person name="Mallez S."/>
            <person name="Becker A."/>
            <person name="Gohl D.M."/>
            <person name="Silverstein K.A.T."/>
            <person name="Koren S."/>
            <person name="Bechman K.B."/>
            <person name="Herman A."/>
            <person name="Abrahante J.E."/>
            <person name="Garbe J."/>
        </authorList>
    </citation>
    <scope>NUCLEOTIDE SEQUENCE</scope>
    <source>
        <strain evidence="2">Duluth1</strain>
        <tissue evidence="2">Whole animal</tissue>
    </source>
</reference>
<dbReference type="AlphaFoldDB" id="A0A9D4L498"/>